<dbReference type="GO" id="GO:0008976">
    <property type="term" value="F:polyphosphate kinase activity"/>
    <property type="evidence" value="ECO:0007669"/>
    <property type="project" value="InterPro"/>
</dbReference>
<feature type="domain" description="Polyphosphate kinase-2-related" evidence="4">
    <location>
        <begin position="35"/>
        <end position="255"/>
    </location>
</feature>
<evidence type="ECO:0000256" key="1">
    <source>
        <dbReference type="ARBA" id="ARBA00009924"/>
    </source>
</evidence>
<dbReference type="AlphaFoldDB" id="A0A6J4UD14"/>
<evidence type="ECO:0000259" key="4">
    <source>
        <dbReference type="Pfam" id="PF03976"/>
    </source>
</evidence>
<comment type="similarity">
    <text evidence="1">Belongs to the polyphosphate kinase 2 (PPK2) family. Class I subfamily.</text>
</comment>
<dbReference type="SUPFAM" id="SSF52540">
    <property type="entry name" value="P-loop containing nucleoside triphosphate hydrolases"/>
    <property type="match status" value="1"/>
</dbReference>
<dbReference type="NCBIfam" id="TIGR03709">
    <property type="entry name" value="PPK2_rel_1"/>
    <property type="match status" value="1"/>
</dbReference>
<dbReference type="InterPro" id="IPR022300">
    <property type="entry name" value="PPK2-rel_1"/>
</dbReference>
<dbReference type="InterPro" id="IPR016898">
    <property type="entry name" value="Polyphosphate_phosphotransfera"/>
</dbReference>
<dbReference type="EMBL" id="CADCWI010000027">
    <property type="protein sequence ID" value="CAA9545004.1"/>
    <property type="molecule type" value="Genomic_DNA"/>
</dbReference>
<name>A0A6J4UD14_9BACT</name>
<dbReference type="InterPro" id="IPR027417">
    <property type="entry name" value="P-loop_NTPase"/>
</dbReference>
<accession>A0A6J4UD14</accession>
<gene>
    <name evidence="5" type="ORF">AVDCRST_MAG43-500</name>
</gene>
<evidence type="ECO:0000256" key="3">
    <source>
        <dbReference type="ARBA" id="ARBA00022777"/>
    </source>
</evidence>
<dbReference type="PANTHER" id="PTHR34383:SF3">
    <property type="entry name" value="POLYPHOSPHATE:AMP PHOSPHOTRANSFERASE"/>
    <property type="match status" value="1"/>
</dbReference>
<keyword evidence="2 5" id="KW-0808">Transferase</keyword>
<dbReference type="InterPro" id="IPR022488">
    <property type="entry name" value="PPK2-related"/>
</dbReference>
<dbReference type="GO" id="GO:0006797">
    <property type="term" value="P:polyphosphate metabolic process"/>
    <property type="evidence" value="ECO:0007669"/>
    <property type="project" value="InterPro"/>
</dbReference>
<dbReference type="Pfam" id="PF03976">
    <property type="entry name" value="PPK2"/>
    <property type="match status" value="1"/>
</dbReference>
<sequence length="270" mass="31714">MFTVDDYRVRPGQEFELNDWDPDDRGDIPGKQDGKDLLKADLDRITSLQERLFAEAEQSLLVVLQATDTGGKDGTIKHVFGSVNIQGCRVRNFRVPNDVERGHDFLWRYHQHTPRNGYMAIFNRSHYEDVLVVRVKNLVDESVWSSRYDQINDFERMLSANRTRILKFYLHISKAEQKERLQARLDNPEKHWKFSTGDLAERERWDEYQRAFHDAIANCSTEHAPWYVIPANRKWFRNVLVARIVADTLEEMNPRFPEPEPGLDTVVIPD</sequence>
<dbReference type="EC" id="2.-.-.-" evidence="5"/>
<dbReference type="Gene3D" id="3.40.50.300">
    <property type="entry name" value="P-loop containing nucleotide triphosphate hydrolases"/>
    <property type="match status" value="1"/>
</dbReference>
<dbReference type="PANTHER" id="PTHR34383">
    <property type="entry name" value="POLYPHOSPHATE:AMP PHOSPHOTRANSFERASE-RELATED"/>
    <property type="match status" value="1"/>
</dbReference>
<reference evidence="5" key="1">
    <citation type="submission" date="2020-02" db="EMBL/GenBank/DDBJ databases">
        <authorList>
            <person name="Meier V. D."/>
        </authorList>
    </citation>
    <scope>NUCLEOTIDE SEQUENCE</scope>
    <source>
        <strain evidence="5">AVDCRST_MAG43</strain>
    </source>
</reference>
<keyword evidence="3 5" id="KW-0418">Kinase</keyword>
<proteinExistence type="inferred from homology"/>
<protein>
    <submittedName>
        <fullName evidence="5">Polyphosphate kinase 2</fullName>
        <ecNumber evidence="5">2.-.-.-</ecNumber>
    </submittedName>
</protein>
<organism evidence="5">
    <name type="scientific">uncultured Thermomicrobiales bacterium</name>
    <dbReference type="NCBI Taxonomy" id="1645740"/>
    <lineage>
        <taxon>Bacteria</taxon>
        <taxon>Pseudomonadati</taxon>
        <taxon>Thermomicrobiota</taxon>
        <taxon>Thermomicrobia</taxon>
        <taxon>Thermomicrobiales</taxon>
        <taxon>environmental samples</taxon>
    </lineage>
</organism>
<evidence type="ECO:0000313" key="5">
    <source>
        <dbReference type="EMBL" id="CAA9545004.1"/>
    </source>
</evidence>
<dbReference type="PIRSF" id="PIRSF028756">
    <property type="entry name" value="PPK2_prd"/>
    <property type="match status" value="1"/>
</dbReference>
<evidence type="ECO:0000256" key="2">
    <source>
        <dbReference type="ARBA" id="ARBA00022679"/>
    </source>
</evidence>